<proteinExistence type="predicted"/>
<comment type="caution">
    <text evidence="1">The sequence shown here is derived from an EMBL/GenBank/DDBJ whole genome shotgun (WGS) entry which is preliminary data.</text>
</comment>
<dbReference type="Proteomes" id="UP000807469">
    <property type="component" value="Unassembled WGS sequence"/>
</dbReference>
<accession>A0A9P5YQ70</accession>
<sequence>REIDELSIVIEDNSGDALNIPEQLVDIVMSDDVLMVLLSGHELPINDFIALVTNELAERLRHSLQIEAFRYGLDAILTLG</sequence>
<gene>
    <name evidence="1" type="ORF">BDN70DRAFT_817746</name>
</gene>
<dbReference type="EMBL" id="MU155471">
    <property type="protein sequence ID" value="KAF9473083.1"/>
    <property type="molecule type" value="Genomic_DNA"/>
</dbReference>
<organism evidence="1 2">
    <name type="scientific">Pholiota conissans</name>
    <dbReference type="NCBI Taxonomy" id="109636"/>
    <lineage>
        <taxon>Eukaryota</taxon>
        <taxon>Fungi</taxon>
        <taxon>Dikarya</taxon>
        <taxon>Basidiomycota</taxon>
        <taxon>Agaricomycotina</taxon>
        <taxon>Agaricomycetes</taxon>
        <taxon>Agaricomycetidae</taxon>
        <taxon>Agaricales</taxon>
        <taxon>Agaricineae</taxon>
        <taxon>Strophariaceae</taxon>
        <taxon>Pholiota</taxon>
    </lineage>
</organism>
<evidence type="ECO:0000313" key="1">
    <source>
        <dbReference type="EMBL" id="KAF9473083.1"/>
    </source>
</evidence>
<name>A0A9P5YQ70_9AGAR</name>
<evidence type="ECO:0000313" key="2">
    <source>
        <dbReference type="Proteomes" id="UP000807469"/>
    </source>
</evidence>
<dbReference type="OrthoDB" id="10594443at2759"/>
<dbReference type="AlphaFoldDB" id="A0A9P5YQ70"/>
<reference evidence="1" key="1">
    <citation type="submission" date="2020-11" db="EMBL/GenBank/DDBJ databases">
        <authorList>
            <consortium name="DOE Joint Genome Institute"/>
            <person name="Ahrendt S."/>
            <person name="Riley R."/>
            <person name="Andreopoulos W."/>
            <person name="Labutti K."/>
            <person name="Pangilinan J."/>
            <person name="Ruiz-Duenas F.J."/>
            <person name="Barrasa J.M."/>
            <person name="Sanchez-Garcia M."/>
            <person name="Camarero S."/>
            <person name="Miyauchi S."/>
            <person name="Serrano A."/>
            <person name="Linde D."/>
            <person name="Babiker R."/>
            <person name="Drula E."/>
            <person name="Ayuso-Fernandez I."/>
            <person name="Pacheco R."/>
            <person name="Padilla G."/>
            <person name="Ferreira P."/>
            <person name="Barriuso J."/>
            <person name="Kellner H."/>
            <person name="Castanera R."/>
            <person name="Alfaro M."/>
            <person name="Ramirez L."/>
            <person name="Pisabarro A.G."/>
            <person name="Kuo A."/>
            <person name="Tritt A."/>
            <person name="Lipzen A."/>
            <person name="He G."/>
            <person name="Yan M."/>
            <person name="Ng V."/>
            <person name="Cullen D."/>
            <person name="Martin F."/>
            <person name="Rosso M.-N."/>
            <person name="Henrissat B."/>
            <person name="Hibbett D."/>
            <person name="Martinez A.T."/>
            <person name="Grigoriev I.V."/>
        </authorList>
    </citation>
    <scope>NUCLEOTIDE SEQUENCE</scope>
    <source>
        <strain evidence="1">CIRM-BRFM 674</strain>
    </source>
</reference>
<keyword evidence="2" id="KW-1185">Reference proteome</keyword>
<protein>
    <submittedName>
        <fullName evidence="1">Uncharacterized protein</fullName>
    </submittedName>
</protein>
<feature type="non-terminal residue" evidence="1">
    <location>
        <position position="1"/>
    </location>
</feature>